<feature type="transmembrane region" description="Helical" evidence="1">
    <location>
        <begin position="9"/>
        <end position="27"/>
    </location>
</feature>
<dbReference type="RefSeq" id="WP_046921995.1">
    <property type="nucleotide sequence ID" value="NZ_AYYL01000011.1"/>
</dbReference>
<evidence type="ECO:0000256" key="1">
    <source>
        <dbReference type="SAM" id="Phobius"/>
    </source>
</evidence>
<feature type="transmembrane region" description="Helical" evidence="1">
    <location>
        <begin position="105"/>
        <end position="129"/>
    </location>
</feature>
<evidence type="ECO:0000313" key="2">
    <source>
        <dbReference type="EMBL" id="SFG22267.1"/>
    </source>
</evidence>
<dbReference type="AlphaFoldDB" id="A0A1I2Q7M8"/>
<gene>
    <name evidence="2" type="ORF">SAMN02910432_00408</name>
</gene>
<evidence type="ECO:0000313" key="3">
    <source>
        <dbReference type="Proteomes" id="UP000182635"/>
    </source>
</evidence>
<accession>A0A1I2Q7M8</accession>
<keyword evidence="1" id="KW-0812">Transmembrane</keyword>
<dbReference type="Proteomes" id="UP000182635">
    <property type="component" value="Unassembled WGS sequence"/>
</dbReference>
<feature type="transmembrane region" description="Helical" evidence="1">
    <location>
        <begin position="39"/>
        <end position="60"/>
    </location>
</feature>
<keyword evidence="1" id="KW-0472">Membrane</keyword>
<name>A0A1I2Q7M8_9LACO</name>
<reference evidence="3" key="1">
    <citation type="submission" date="2016-10" db="EMBL/GenBank/DDBJ databases">
        <authorList>
            <person name="Varghese N."/>
            <person name="Submissions S."/>
        </authorList>
    </citation>
    <scope>NUCLEOTIDE SEQUENCE [LARGE SCALE GENOMIC DNA]</scope>
    <source>
        <strain evidence="3">DSM 20403</strain>
    </source>
</reference>
<feature type="transmembrane region" description="Helical" evidence="1">
    <location>
        <begin position="204"/>
        <end position="223"/>
    </location>
</feature>
<dbReference type="OrthoDB" id="10008591at2"/>
<organism evidence="2 3">
    <name type="scientific">Ligilactobacillus ruminis DSM 20403 = NBRC 102161</name>
    <dbReference type="NCBI Taxonomy" id="1423798"/>
    <lineage>
        <taxon>Bacteria</taxon>
        <taxon>Bacillati</taxon>
        <taxon>Bacillota</taxon>
        <taxon>Bacilli</taxon>
        <taxon>Lactobacillales</taxon>
        <taxon>Lactobacillaceae</taxon>
        <taxon>Ligilactobacillus</taxon>
    </lineage>
</organism>
<dbReference type="EMBL" id="FOPI01000006">
    <property type="protein sequence ID" value="SFG22267.1"/>
    <property type="molecule type" value="Genomic_DNA"/>
</dbReference>
<sequence length="383" mass="44731">MKIKIWRGMTIILASFWSVFLFFNAYIYKTKLYESKFSMIYAIAGIFAMLFYLWQITVLVMPEKSFDSWNEWIHSLLLRNLFETASWLMLSISSLLYFMTEENFLSGALLLLCLVLVWGCGACLTWLLLKKDSGHEQKERSFEAVSSRLEKNVHYVVDSTVEKFVENEIIVHFNACLRRSILALVLTSIVLIVSVCDFDWNSLVFAGACVFFALYLVTGKISYRSKVAKRRKQAVYLLSAAQLLGIYKTIISLADTRILDFRPIDELQIAYCLFRVETFDECMAYMDTISSEKYSTELEYLRLSCNVGLHRRDRALALFADLQEKIARMNQKKAHDYRLGLTFLSTILWRRYDQAQFELNAYKPCITEEEETFYQAWIDEQAI</sequence>
<feature type="transmembrane region" description="Helical" evidence="1">
    <location>
        <begin position="181"/>
        <end position="198"/>
    </location>
</feature>
<keyword evidence="1" id="KW-1133">Transmembrane helix</keyword>
<proteinExistence type="predicted"/>
<feature type="transmembrane region" description="Helical" evidence="1">
    <location>
        <begin position="235"/>
        <end position="254"/>
    </location>
</feature>
<protein>
    <submittedName>
        <fullName evidence="2">Uncharacterized protein</fullName>
    </submittedName>
</protein>